<dbReference type="EMBL" id="CM002242">
    <property type="protein sequence ID" value="EAA30550.1"/>
    <property type="molecule type" value="Genomic_DNA"/>
</dbReference>
<dbReference type="HOGENOM" id="CLU_2097495_0_0_1"/>
<dbReference type="GeneID" id="3875940"/>
<dbReference type="VEuPathDB" id="FungiDB:NCU02365"/>
<reference evidence="1 2" key="1">
    <citation type="journal article" date="2003" name="Nature">
        <title>The genome sequence of the filamentous fungus Neurospora crassa.</title>
        <authorList>
            <person name="Galagan J.E."/>
            <person name="Calvo S.E."/>
            <person name="Borkovich K.A."/>
            <person name="Selker E.U."/>
            <person name="Read N.D."/>
            <person name="Jaffe D."/>
            <person name="FitzHugh W."/>
            <person name="Ma L.J."/>
            <person name="Smirnov S."/>
            <person name="Purcell S."/>
            <person name="Rehman B."/>
            <person name="Elkins T."/>
            <person name="Engels R."/>
            <person name="Wang S."/>
            <person name="Nielsen C.B."/>
            <person name="Butler J."/>
            <person name="Endrizzi M."/>
            <person name="Qui D."/>
            <person name="Ianakiev P."/>
            <person name="Bell-Pedersen D."/>
            <person name="Nelson M.A."/>
            <person name="Werner-Washburne M."/>
            <person name="Selitrennikoff C.P."/>
            <person name="Kinsey J.A."/>
            <person name="Braun E.L."/>
            <person name="Zelter A."/>
            <person name="Schulte U."/>
            <person name="Kothe G.O."/>
            <person name="Jedd G."/>
            <person name="Mewes W."/>
            <person name="Staben C."/>
            <person name="Marcotte E."/>
            <person name="Greenberg D."/>
            <person name="Roy A."/>
            <person name="Foley K."/>
            <person name="Naylor J."/>
            <person name="Stange-Thomann N."/>
            <person name="Barrett R."/>
            <person name="Gnerre S."/>
            <person name="Kamal M."/>
            <person name="Kamvysselis M."/>
            <person name="Mauceli E."/>
            <person name="Bielke C."/>
            <person name="Rudd S."/>
            <person name="Frishman D."/>
            <person name="Krystofova S."/>
            <person name="Rasmussen C."/>
            <person name="Metzenberg R.L."/>
            <person name="Perkins D.D."/>
            <person name="Kroken S."/>
            <person name="Cogoni C."/>
            <person name="Macino G."/>
            <person name="Catcheside D."/>
            <person name="Li W."/>
            <person name="Pratt R.J."/>
            <person name="Osmani S.A."/>
            <person name="DeSouza C.P."/>
            <person name="Glass L."/>
            <person name="Orbach M.J."/>
            <person name="Berglund J.A."/>
            <person name="Voelker R."/>
            <person name="Yarden O."/>
            <person name="Plamann M."/>
            <person name="Seiler S."/>
            <person name="Dunlap J."/>
            <person name="Radford A."/>
            <person name="Aramayo R."/>
            <person name="Natvig D.O."/>
            <person name="Alex L.A."/>
            <person name="Mannhaupt G."/>
            <person name="Ebbole D.J."/>
            <person name="Freitag M."/>
            <person name="Paulsen I."/>
            <person name="Sachs M.S."/>
            <person name="Lander E.S."/>
            <person name="Nusbaum C."/>
            <person name="Birren B."/>
        </authorList>
    </citation>
    <scope>NUCLEOTIDE SEQUENCE [LARGE SCALE GENOMIC DNA]</scope>
    <source>
        <strain evidence="2">ATCC 24698 / 74-OR23-1A / CBS 708.71 / DSM 1257 / FGSC 987</strain>
    </source>
</reference>
<keyword evidence="2" id="KW-1185">Reference proteome</keyword>
<evidence type="ECO:0000313" key="2">
    <source>
        <dbReference type="Proteomes" id="UP000001805"/>
    </source>
</evidence>
<name>Q7S4W1_NEUCR</name>
<proteinExistence type="predicted"/>
<dbReference type="InParanoid" id="Q7S4W1"/>
<dbReference type="RefSeq" id="XP_959786.1">
    <property type="nucleotide sequence ID" value="XM_954693.1"/>
</dbReference>
<dbReference type="Proteomes" id="UP000001805">
    <property type="component" value="Chromosome 7, Linkage Group VII"/>
</dbReference>
<protein>
    <submittedName>
        <fullName evidence="1">Uncharacterized protein</fullName>
    </submittedName>
</protein>
<dbReference type="PaxDb" id="5141-EFNCRP00000003235"/>
<organism evidence="1 2">
    <name type="scientific">Neurospora crassa (strain ATCC 24698 / 74-OR23-1A / CBS 708.71 / DSM 1257 / FGSC 987)</name>
    <dbReference type="NCBI Taxonomy" id="367110"/>
    <lineage>
        <taxon>Eukaryota</taxon>
        <taxon>Fungi</taxon>
        <taxon>Dikarya</taxon>
        <taxon>Ascomycota</taxon>
        <taxon>Pezizomycotina</taxon>
        <taxon>Sordariomycetes</taxon>
        <taxon>Sordariomycetidae</taxon>
        <taxon>Sordariales</taxon>
        <taxon>Sordariaceae</taxon>
        <taxon>Neurospora</taxon>
    </lineage>
</organism>
<sequence>MTREPEGQLRGVDEKTQPWTIHPQAPKAQRVGSAISIVSRWFLSAAKGDSRAIRLVSSVRSVRCVSLRRCGGAPPSPWFGERAALRERVRTGATPPEEVVERWEFREKVVGCQRRAVSVPRRAGGLFTAF</sequence>
<evidence type="ECO:0000313" key="1">
    <source>
        <dbReference type="EMBL" id="EAA30550.1"/>
    </source>
</evidence>
<dbReference type="AlphaFoldDB" id="Q7S4W1"/>
<accession>Q7S4W1</accession>
<gene>
    <name evidence="1" type="ORF">NCU02365</name>
</gene>
<dbReference type="KEGG" id="ncr:NCU02365"/>